<dbReference type="PROSITE" id="PS50113">
    <property type="entry name" value="PAC"/>
    <property type="match status" value="1"/>
</dbReference>
<dbReference type="PANTHER" id="PTHR34236:SF1">
    <property type="entry name" value="DIMETHYL SULFOXIDE REDUCTASE TRANSCRIPTIONAL ACTIVATOR"/>
    <property type="match status" value="1"/>
</dbReference>
<proteinExistence type="predicted"/>
<dbReference type="SUPFAM" id="SSF55785">
    <property type="entry name" value="PYP-like sensor domain (PAS domain)"/>
    <property type="match status" value="2"/>
</dbReference>
<feature type="domain" description="PAS" evidence="3">
    <location>
        <begin position="131"/>
        <end position="177"/>
    </location>
</feature>
<dbReference type="SUPFAM" id="SSF55781">
    <property type="entry name" value="GAF domain-like"/>
    <property type="match status" value="1"/>
</dbReference>
<keyword evidence="2" id="KW-0804">Transcription</keyword>
<dbReference type="Gene3D" id="3.30.450.40">
    <property type="match status" value="1"/>
</dbReference>
<evidence type="ECO:0000313" key="6">
    <source>
        <dbReference type="Proteomes" id="UP000199451"/>
    </source>
</evidence>
<protein>
    <recommendedName>
        <fullName evidence="7">PAS domain S-box-containing protein</fullName>
    </recommendedName>
</protein>
<dbReference type="PROSITE" id="PS50112">
    <property type="entry name" value="PAS"/>
    <property type="match status" value="2"/>
</dbReference>
<dbReference type="Proteomes" id="UP000199451">
    <property type="component" value="Unassembled WGS sequence"/>
</dbReference>
<feature type="domain" description="PAC" evidence="4">
    <location>
        <begin position="206"/>
        <end position="258"/>
    </location>
</feature>
<gene>
    <name evidence="5" type="ORF">SAMN04487949_2067</name>
</gene>
<dbReference type="InterPro" id="IPR007050">
    <property type="entry name" value="HTH_bacterioopsin"/>
</dbReference>
<dbReference type="InterPro" id="IPR003018">
    <property type="entry name" value="GAF"/>
</dbReference>
<feature type="domain" description="PAS" evidence="3">
    <location>
        <begin position="20"/>
        <end position="85"/>
    </location>
</feature>
<dbReference type="Pfam" id="PF13426">
    <property type="entry name" value="PAS_9"/>
    <property type="match status" value="1"/>
</dbReference>
<evidence type="ECO:0000256" key="1">
    <source>
        <dbReference type="ARBA" id="ARBA00023015"/>
    </source>
</evidence>
<dbReference type="RefSeq" id="WP_089697365.1">
    <property type="nucleotide sequence ID" value="NZ_FNHL01000002.1"/>
</dbReference>
<dbReference type="Pfam" id="PF04967">
    <property type="entry name" value="HTH_10"/>
    <property type="match status" value="1"/>
</dbReference>
<reference evidence="6" key="1">
    <citation type="submission" date="2016-10" db="EMBL/GenBank/DDBJ databases">
        <authorList>
            <person name="Varghese N."/>
            <person name="Submissions S."/>
        </authorList>
    </citation>
    <scope>NUCLEOTIDE SEQUENCE [LARGE SCALE GENOMIC DNA]</scope>
    <source>
        <strain evidence="6">CGMCC 1.10119</strain>
    </source>
</reference>
<dbReference type="Gene3D" id="3.30.450.20">
    <property type="entry name" value="PAS domain"/>
    <property type="match status" value="2"/>
</dbReference>
<name>A0A1G9U6V4_9EURY</name>
<dbReference type="InterPro" id="IPR013656">
    <property type="entry name" value="PAS_4"/>
</dbReference>
<organism evidence="5 6">
    <name type="scientific">Halogranum gelatinilyticum</name>
    <dbReference type="NCBI Taxonomy" id="660521"/>
    <lineage>
        <taxon>Archaea</taxon>
        <taxon>Methanobacteriati</taxon>
        <taxon>Methanobacteriota</taxon>
        <taxon>Stenosarchaea group</taxon>
        <taxon>Halobacteria</taxon>
        <taxon>Halobacteriales</taxon>
        <taxon>Haloferacaceae</taxon>
    </lineage>
</organism>
<accession>A0A1G9U6V4</accession>
<dbReference type="InterPro" id="IPR000014">
    <property type="entry name" value="PAS"/>
</dbReference>
<dbReference type="OrthoDB" id="234125at2157"/>
<dbReference type="NCBIfam" id="TIGR00229">
    <property type="entry name" value="sensory_box"/>
    <property type="match status" value="2"/>
</dbReference>
<evidence type="ECO:0008006" key="7">
    <source>
        <dbReference type="Google" id="ProtNLM"/>
    </source>
</evidence>
<dbReference type="Pfam" id="PF15915">
    <property type="entry name" value="BAT"/>
    <property type="match status" value="1"/>
</dbReference>
<dbReference type="InterPro" id="IPR031803">
    <property type="entry name" value="BAT_GAF/HTH-assoc"/>
</dbReference>
<dbReference type="SMART" id="SM00091">
    <property type="entry name" value="PAS"/>
    <property type="match status" value="2"/>
</dbReference>
<evidence type="ECO:0000313" key="5">
    <source>
        <dbReference type="EMBL" id="SDM55661.1"/>
    </source>
</evidence>
<dbReference type="EMBL" id="FNHL01000002">
    <property type="protein sequence ID" value="SDM55661.1"/>
    <property type="molecule type" value="Genomic_DNA"/>
</dbReference>
<dbReference type="CDD" id="cd00130">
    <property type="entry name" value="PAS"/>
    <property type="match status" value="2"/>
</dbReference>
<dbReference type="Pfam" id="PF08448">
    <property type="entry name" value="PAS_4"/>
    <property type="match status" value="1"/>
</dbReference>
<evidence type="ECO:0000256" key="2">
    <source>
        <dbReference type="ARBA" id="ARBA00023163"/>
    </source>
</evidence>
<keyword evidence="6" id="KW-1185">Reference proteome</keyword>
<dbReference type="InterPro" id="IPR035965">
    <property type="entry name" value="PAS-like_dom_sf"/>
</dbReference>
<sequence length="659" mass="73156">MPPDANRGVYSRLGVRAGALLEAVPEAVYVVDRAGRFVQWSDAFATTTGYDDDAFASLRWYDLVSDDSTEPVQHVHRVLAGMESSYYDTLRTAGDGPDTRRFEFSERPLRNDSGAVVGRVGVVKPAEQSARPEQFASFVDEVTDYAIFLLTPDGGVLTWNDGARRLKGYCEEEIVGQHFSVFYTAEAVERGVPDQILDRAREVGRAEDQGWRVRKDGSRFWADVAVTAIHDDDGTLRGFTKVTRDLTYRHEHEELITRQRDELNALDRLNRLIQTTVRSIVTESSQETMEQSVCDALAASELYQSAWIGDVEDDEPVLSVRCSAGDDGVLDALTDAVHEFGYSETMLDMIRAGEPVALSGLPSHEDVPEGVRQVAAAYDVGSSIVVPLAFGETLYGTLVVNSPCLDAFDDREQSAFQVLGVVLGFAINALRNRHLLFSDAIVELEFQTADREAFFSGVTREYDCRCLLEGQVLTENERTLQYVRVTGLPHEQVYELASEHETLEEVRLVSGDGDECLLEVVNTASGVQALVEAGAYVQSGVAEHGVATIRAEVAKGEDIRGVVKAFRRVYPDAKLVSKREHDRPARTAQTFRHELEQRLTKRQQTALRTAHLAGYFDWPRGSTAEEVAAAMDITSATLHYHLRRAQRELIDAYLDGEST</sequence>
<dbReference type="STRING" id="660521.SAMN04487949_2067"/>
<dbReference type="InterPro" id="IPR029016">
    <property type="entry name" value="GAF-like_dom_sf"/>
</dbReference>
<dbReference type="AlphaFoldDB" id="A0A1G9U6V4"/>
<keyword evidence="1" id="KW-0805">Transcription regulation</keyword>
<dbReference type="InterPro" id="IPR000700">
    <property type="entry name" value="PAS-assoc_C"/>
</dbReference>
<dbReference type="PANTHER" id="PTHR34236">
    <property type="entry name" value="DIMETHYL SULFOXIDE REDUCTASE TRANSCRIPTIONAL ACTIVATOR"/>
    <property type="match status" value="1"/>
</dbReference>
<evidence type="ECO:0000259" key="4">
    <source>
        <dbReference type="PROSITE" id="PS50113"/>
    </source>
</evidence>
<dbReference type="Pfam" id="PF13185">
    <property type="entry name" value="GAF_2"/>
    <property type="match status" value="1"/>
</dbReference>
<evidence type="ECO:0000259" key="3">
    <source>
        <dbReference type="PROSITE" id="PS50112"/>
    </source>
</evidence>